<dbReference type="AlphaFoldDB" id="A0A9P4JXK4"/>
<reference evidence="3" key="1">
    <citation type="journal article" date="2020" name="Stud. Mycol.">
        <title>101 Dothideomycetes genomes: A test case for predicting lifestyles and emergence of pathogens.</title>
        <authorList>
            <person name="Haridas S."/>
            <person name="Albert R."/>
            <person name="Binder M."/>
            <person name="Bloem J."/>
            <person name="LaButti K."/>
            <person name="Salamov A."/>
            <person name="Andreopoulos B."/>
            <person name="Baker S."/>
            <person name="Barry K."/>
            <person name="Bills G."/>
            <person name="Bluhm B."/>
            <person name="Cannon C."/>
            <person name="Castanera R."/>
            <person name="Culley D."/>
            <person name="Daum C."/>
            <person name="Ezra D."/>
            <person name="Gonzalez J."/>
            <person name="Henrissat B."/>
            <person name="Kuo A."/>
            <person name="Liang C."/>
            <person name="Lipzen A."/>
            <person name="Lutzoni F."/>
            <person name="Magnuson J."/>
            <person name="Mondo S."/>
            <person name="Nolan M."/>
            <person name="Ohm R."/>
            <person name="Pangilinan J."/>
            <person name="Park H.-J."/>
            <person name="Ramirez L."/>
            <person name="Alfaro M."/>
            <person name="Sun H."/>
            <person name="Tritt A."/>
            <person name="Yoshinaga Y."/>
            <person name="Zwiers L.-H."/>
            <person name="Turgeon B."/>
            <person name="Goodwin S."/>
            <person name="Spatafora J."/>
            <person name="Crous P."/>
            <person name="Grigoriev I."/>
        </authorList>
    </citation>
    <scope>NUCLEOTIDE SEQUENCE [LARGE SCALE GENOMIC DNA]</scope>
    <source>
        <strain evidence="3">CBS 304.66</strain>
    </source>
</reference>
<dbReference type="InterPro" id="IPR025676">
    <property type="entry name" value="Clr5_dom"/>
</dbReference>
<dbReference type="Pfam" id="PF14420">
    <property type="entry name" value="Clr5"/>
    <property type="match status" value="1"/>
</dbReference>
<evidence type="ECO:0000259" key="1">
    <source>
        <dbReference type="Pfam" id="PF14420"/>
    </source>
</evidence>
<dbReference type="Proteomes" id="UP000800093">
    <property type="component" value="Unassembled WGS sequence"/>
</dbReference>
<dbReference type="EMBL" id="ML986888">
    <property type="protein sequence ID" value="KAF2257660.1"/>
    <property type="molecule type" value="Genomic_DNA"/>
</dbReference>
<comment type="caution">
    <text evidence="2">The sequence shown here is derived from an EMBL/GenBank/DDBJ whole genome shotgun (WGS) entry which is preliminary data.</text>
</comment>
<dbReference type="OrthoDB" id="5083163at2759"/>
<evidence type="ECO:0000313" key="3">
    <source>
        <dbReference type="Proteomes" id="UP000800093"/>
    </source>
</evidence>
<protein>
    <recommendedName>
        <fullName evidence="1">Clr5 domain-containing protein</fullName>
    </recommendedName>
</protein>
<organism evidence="2 3">
    <name type="scientific">Lojkania enalia</name>
    <dbReference type="NCBI Taxonomy" id="147567"/>
    <lineage>
        <taxon>Eukaryota</taxon>
        <taxon>Fungi</taxon>
        <taxon>Dikarya</taxon>
        <taxon>Ascomycota</taxon>
        <taxon>Pezizomycotina</taxon>
        <taxon>Dothideomycetes</taxon>
        <taxon>Pleosporomycetidae</taxon>
        <taxon>Pleosporales</taxon>
        <taxon>Pleosporales incertae sedis</taxon>
        <taxon>Lojkania</taxon>
    </lineage>
</organism>
<proteinExistence type="predicted"/>
<feature type="domain" description="Clr5" evidence="1">
    <location>
        <begin position="119"/>
        <end position="155"/>
    </location>
</feature>
<sequence>MALKTRKAPSALYSLRPRRSTFRGTSDLSFLKRDRTAGTCLPPCTRFQRRVCLAPGGEAVNSFSWPSTWLRQVQFPLRWMSADFSHHVPGRSSVVMPNPPPLQIRFVDRSTPRAKPIPRAKWNEYKDELCLLYQSMTLEDLMAYMKIQYAFEASTCILIKATEEHKELATPLGHFDMLDRSILATTAAHHPLPNQGPSPMSLIPGVTRLTPAQNHLASAVPLFASVTQCNPSFIAFTAHLGHYFSGVSDRTDASDGVSSNAPGSLEAMIGPNW</sequence>
<keyword evidence="3" id="KW-1185">Reference proteome</keyword>
<name>A0A9P4JXK4_9PLEO</name>
<accession>A0A9P4JXK4</accession>
<evidence type="ECO:0000313" key="2">
    <source>
        <dbReference type="EMBL" id="KAF2257660.1"/>
    </source>
</evidence>
<gene>
    <name evidence="2" type="ORF">CC78DRAFT_573021</name>
</gene>